<sequence length="71" mass="8099">MQKDQNQPLEEPFFITEEIQAEMIAAGYEFEPPNHIRTVSLSEILAELSDEALAAWPGELAAEEIKRRSRL</sequence>
<organism evidence="1 2">
    <name type="scientific">Advenella mandrilli</name>
    <dbReference type="NCBI Taxonomy" id="2800330"/>
    <lineage>
        <taxon>Bacteria</taxon>
        <taxon>Pseudomonadati</taxon>
        <taxon>Pseudomonadota</taxon>
        <taxon>Betaproteobacteria</taxon>
        <taxon>Burkholderiales</taxon>
        <taxon>Alcaligenaceae</taxon>
    </lineage>
</organism>
<reference evidence="1 2" key="1">
    <citation type="submission" date="2020-12" db="EMBL/GenBank/DDBJ databases">
        <authorList>
            <person name="Lu T."/>
            <person name="Wang Q."/>
            <person name="Han X."/>
        </authorList>
    </citation>
    <scope>NUCLEOTIDE SEQUENCE [LARGE SCALE GENOMIC DNA]</scope>
    <source>
        <strain evidence="1 2">WQ 585</strain>
    </source>
</reference>
<dbReference type="RefSeq" id="WP_200232745.1">
    <property type="nucleotide sequence ID" value="NZ_JAENGP010000001.1"/>
</dbReference>
<accession>A0ABS1EAG0</accession>
<protein>
    <submittedName>
        <fullName evidence="1">Uncharacterized protein</fullName>
    </submittedName>
</protein>
<dbReference type="Proteomes" id="UP000635316">
    <property type="component" value="Unassembled WGS sequence"/>
</dbReference>
<gene>
    <name evidence="1" type="ORF">JHL22_00750</name>
</gene>
<evidence type="ECO:0000313" key="1">
    <source>
        <dbReference type="EMBL" id="MBK1779738.1"/>
    </source>
</evidence>
<evidence type="ECO:0000313" key="2">
    <source>
        <dbReference type="Proteomes" id="UP000635316"/>
    </source>
</evidence>
<comment type="caution">
    <text evidence="1">The sequence shown here is derived from an EMBL/GenBank/DDBJ whole genome shotgun (WGS) entry which is preliminary data.</text>
</comment>
<proteinExistence type="predicted"/>
<keyword evidence="2" id="KW-1185">Reference proteome</keyword>
<name>A0ABS1EAG0_9BURK</name>
<dbReference type="EMBL" id="JAENGP010000001">
    <property type="protein sequence ID" value="MBK1779738.1"/>
    <property type="molecule type" value="Genomic_DNA"/>
</dbReference>